<evidence type="ECO:0000256" key="1">
    <source>
        <dbReference type="ARBA" id="ARBA00022679"/>
    </source>
</evidence>
<gene>
    <name evidence="2" type="ORF">METZ01_LOCUS33751</name>
</gene>
<dbReference type="PANTHER" id="PTHR46401:SF2">
    <property type="entry name" value="GLYCOSYLTRANSFERASE WBBK-RELATED"/>
    <property type="match status" value="1"/>
</dbReference>
<dbReference type="EMBL" id="UINC01001446">
    <property type="protein sequence ID" value="SUZ80897.1"/>
    <property type="molecule type" value="Genomic_DNA"/>
</dbReference>
<name>A0A381QSS5_9ZZZZ</name>
<protein>
    <recommendedName>
        <fullName evidence="3">Glycosyltransferase subfamily 4-like N-terminal domain-containing protein</fullName>
    </recommendedName>
</protein>
<dbReference type="Pfam" id="PF13692">
    <property type="entry name" value="Glyco_trans_1_4"/>
    <property type="match status" value="1"/>
</dbReference>
<keyword evidence="1" id="KW-0808">Transferase</keyword>
<evidence type="ECO:0000313" key="2">
    <source>
        <dbReference type="EMBL" id="SUZ80897.1"/>
    </source>
</evidence>
<dbReference type="GO" id="GO:0016757">
    <property type="term" value="F:glycosyltransferase activity"/>
    <property type="evidence" value="ECO:0007669"/>
    <property type="project" value="TreeGrafter"/>
</dbReference>
<dbReference type="AlphaFoldDB" id="A0A381QSS5"/>
<sequence length="379" mass="40376">MKTPAPPDTTDNLVFSPGGGADIVLKRVALARGLVPSSDTGYDANHVVVESMLDKAKVPGWTKAAVVEHVEGASRGHSKRVAGVAAEMQADLLHITSQEHAHLVPKDSSVPVVVTVHDLFDFRPRSVEAGDVVVPLGQRDPSSAQAKQIRAARAGMGRADLLVCATQMALEEASSLIPDTRAVVVRDSIDAEHWDPTRNPRSRGILGEHDDEGKLLLVSVGGEDPRWRHAFVRNVLDSLPEEVSEDLHVIHIGIEGLDGEQVAAAYQHAEAMLYPGISVGFHCPPAEAMAAGCPVLASDLPTHAEFLPADCMLPATDVDKWVSAIVAIHSDWRRAGGVSRHVDERLVAHAVSASGRNAHGEALGRAYNSCFLDSRGSTT</sequence>
<evidence type="ECO:0008006" key="3">
    <source>
        <dbReference type="Google" id="ProtNLM"/>
    </source>
</evidence>
<accession>A0A381QSS5</accession>
<dbReference type="GO" id="GO:0009103">
    <property type="term" value="P:lipopolysaccharide biosynthetic process"/>
    <property type="evidence" value="ECO:0007669"/>
    <property type="project" value="TreeGrafter"/>
</dbReference>
<proteinExistence type="predicted"/>
<dbReference type="Gene3D" id="3.40.50.2000">
    <property type="entry name" value="Glycogen Phosphorylase B"/>
    <property type="match status" value="2"/>
</dbReference>
<dbReference type="SUPFAM" id="SSF53756">
    <property type="entry name" value="UDP-Glycosyltransferase/glycogen phosphorylase"/>
    <property type="match status" value="1"/>
</dbReference>
<dbReference type="CDD" id="cd03801">
    <property type="entry name" value="GT4_PimA-like"/>
    <property type="match status" value="1"/>
</dbReference>
<dbReference type="PANTHER" id="PTHR46401">
    <property type="entry name" value="GLYCOSYLTRANSFERASE WBBK-RELATED"/>
    <property type="match status" value="1"/>
</dbReference>
<reference evidence="2" key="1">
    <citation type="submission" date="2018-05" db="EMBL/GenBank/DDBJ databases">
        <authorList>
            <person name="Lanie J.A."/>
            <person name="Ng W.-L."/>
            <person name="Kazmierczak K.M."/>
            <person name="Andrzejewski T.M."/>
            <person name="Davidsen T.M."/>
            <person name="Wayne K.J."/>
            <person name="Tettelin H."/>
            <person name="Glass J.I."/>
            <person name="Rusch D."/>
            <person name="Podicherti R."/>
            <person name="Tsui H.-C.T."/>
            <person name="Winkler M.E."/>
        </authorList>
    </citation>
    <scope>NUCLEOTIDE SEQUENCE</scope>
</reference>
<organism evidence="2">
    <name type="scientific">marine metagenome</name>
    <dbReference type="NCBI Taxonomy" id="408172"/>
    <lineage>
        <taxon>unclassified sequences</taxon>
        <taxon>metagenomes</taxon>
        <taxon>ecological metagenomes</taxon>
    </lineage>
</organism>